<dbReference type="PANTHER" id="PTHR43377">
    <property type="entry name" value="BILIVERDIN REDUCTASE A"/>
    <property type="match status" value="1"/>
</dbReference>
<dbReference type="InterPro" id="IPR004104">
    <property type="entry name" value="Gfo/Idh/MocA-like_OxRdtase_C"/>
</dbReference>
<dbReference type="PANTHER" id="PTHR43377:SF1">
    <property type="entry name" value="BILIVERDIN REDUCTASE A"/>
    <property type="match status" value="1"/>
</dbReference>
<feature type="domain" description="Gfo/Idh/MocA-like oxidoreductase C-terminal" evidence="2">
    <location>
        <begin position="147"/>
        <end position="360"/>
    </location>
</feature>
<dbReference type="SUPFAM" id="SSF51735">
    <property type="entry name" value="NAD(P)-binding Rossmann-fold domains"/>
    <property type="match status" value="1"/>
</dbReference>
<dbReference type="AlphaFoldDB" id="A0A4P9ZH03"/>
<organism evidence="3 4">
    <name type="scientific">Metschnikowia bicuspidata</name>
    <dbReference type="NCBI Taxonomy" id="27322"/>
    <lineage>
        <taxon>Eukaryota</taxon>
        <taxon>Fungi</taxon>
        <taxon>Dikarya</taxon>
        <taxon>Ascomycota</taxon>
        <taxon>Saccharomycotina</taxon>
        <taxon>Pichiomycetes</taxon>
        <taxon>Metschnikowiaceae</taxon>
        <taxon>Metschnikowia</taxon>
    </lineage>
</organism>
<evidence type="ECO:0000259" key="1">
    <source>
        <dbReference type="Pfam" id="PF01408"/>
    </source>
</evidence>
<evidence type="ECO:0000313" key="4">
    <source>
        <dbReference type="Proteomes" id="UP000268321"/>
    </source>
</evidence>
<dbReference type="EMBL" id="ML004438">
    <property type="protein sequence ID" value="RKP31722.1"/>
    <property type="molecule type" value="Genomic_DNA"/>
</dbReference>
<evidence type="ECO:0000313" key="3">
    <source>
        <dbReference type="EMBL" id="RKP31722.1"/>
    </source>
</evidence>
<feature type="domain" description="Gfo/Idh/MocA-like oxidoreductase N-terminal" evidence="1">
    <location>
        <begin position="8"/>
        <end position="130"/>
    </location>
</feature>
<dbReference type="InterPro" id="IPR036291">
    <property type="entry name" value="NAD(P)-bd_dom_sf"/>
</dbReference>
<dbReference type="InterPro" id="IPR051450">
    <property type="entry name" value="Gfo/Idh/MocA_Oxidoreductases"/>
</dbReference>
<dbReference type="OrthoDB" id="64915at2759"/>
<sequence>MIAKEPLRLVVVGVGLIGPRHAQHVLDDPETDLVAIVDPSPKGEVVAASLGTVSYKSVAEMFNHLDKNHLPYPDGAIVCTPNHLHTCVAAELATKGIHLLVEKPISTSLADAKALQELAKKHSVRVLVGHHRRFNPYILAAKQLLTRIGAPIAVQGSWALYKDELYFELSPWRTDRRTGGGPLLINLIHDLDILQYLLGPIERVYAELTKKQRTRYPDMDEGACLALRFRSGVTGTFICSDAVVSPFNFESGTGENPTIPAHEQLLGLYRIFGSNGTLSVPDLTLFHQERAPSKSWLHTVSKTALVEDRLELQRIKPFTAQLRHFVEVIRERQEPACLIEDGISALLCVNAVVRSIETGLPTAVGTVAEIEAAPGLLGLKK</sequence>
<evidence type="ECO:0000259" key="2">
    <source>
        <dbReference type="Pfam" id="PF02894"/>
    </source>
</evidence>
<dbReference type="Proteomes" id="UP000268321">
    <property type="component" value="Unassembled WGS sequence"/>
</dbReference>
<reference evidence="4" key="1">
    <citation type="journal article" date="2018" name="Nat. Microbiol.">
        <title>Leveraging single-cell genomics to expand the fungal tree of life.</title>
        <authorList>
            <person name="Ahrendt S.R."/>
            <person name="Quandt C.A."/>
            <person name="Ciobanu D."/>
            <person name="Clum A."/>
            <person name="Salamov A."/>
            <person name="Andreopoulos B."/>
            <person name="Cheng J.F."/>
            <person name="Woyke T."/>
            <person name="Pelin A."/>
            <person name="Henrissat B."/>
            <person name="Reynolds N.K."/>
            <person name="Benny G.L."/>
            <person name="Smith M.E."/>
            <person name="James T.Y."/>
            <person name="Grigoriev I.V."/>
        </authorList>
    </citation>
    <scope>NUCLEOTIDE SEQUENCE [LARGE SCALE GENOMIC DNA]</scope>
    <source>
        <strain evidence="4">Baker2002</strain>
    </source>
</reference>
<protein>
    <submittedName>
        <fullName evidence="3">Oxidoreductase</fullName>
    </submittedName>
</protein>
<name>A0A4P9ZH03_9ASCO</name>
<proteinExistence type="predicted"/>
<accession>A0A4P9ZH03</accession>
<dbReference type="Gene3D" id="3.30.360.10">
    <property type="entry name" value="Dihydrodipicolinate Reductase, domain 2"/>
    <property type="match status" value="1"/>
</dbReference>
<dbReference type="Gene3D" id="3.40.50.720">
    <property type="entry name" value="NAD(P)-binding Rossmann-like Domain"/>
    <property type="match status" value="1"/>
</dbReference>
<dbReference type="InterPro" id="IPR000683">
    <property type="entry name" value="Gfo/Idh/MocA-like_OxRdtase_N"/>
</dbReference>
<dbReference type="Pfam" id="PF01408">
    <property type="entry name" value="GFO_IDH_MocA"/>
    <property type="match status" value="1"/>
</dbReference>
<gene>
    <name evidence="3" type="ORF">METBISCDRAFT_30030</name>
</gene>
<dbReference type="SUPFAM" id="SSF55347">
    <property type="entry name" value="Glyceraldehyde-3-phosphate dehydrogenase-like, C-terminal domain"/>
    <property type="match status" value="1"/>
</dbReference>
<dbReference type="Pfam" id="PF02894">
    <property type="entry name" value="GFO_IDH_MocA_C"/>
    <property type="match status" value="1"/>
</dbReference>
<keyword evidence="4" id="KW-1185">Reference proteome</keyword>
<dbReference type="GO" id="GO:0000166">
    <property type="term" value="F:nucleotide binding"/>
    <property type="evidence" value="ECO:0007669"/>
    <property type="project" value="InterPro"/>
</dbReference>